<protein>
    <submittedName>
        <fullName evidence="2">Uncharacterized protein</fullName>
    </submittedName>
</protein>
<name>A0A1I3L440_9FLAO</name>
<feature type="signal peptide" evidence="1">
    <location>
        <begin position="1"/>
        <end position="19"/>
    </location>
</feature>
<gene>
    <name evidence="2" type="ORF">SAMN05443431_102225</name>
</gene>
<dbReference type="AlphaFoldDB" id="A0A1I3L440"/>
<evidence type="ECO:0000313" key="3">
    <source>
        <dbReference type="Proteomes" id="UP000199559"/>
    </source>
</evidence>
<dbReference type="STRING" id="1144750.SAMN05443431_102225"/>
<keyword evidence="3" id="KW-1185">Reference proteome</keyword>
<keyword evidence="1" id="KW-0732">Signal</keyword>
<reference evidence="3" key="1">
    <citation type="submission" date="2016-10" db="EMBL/GenBank/DDBJ databases">
        <authorList>
            <person name="Varghese N."/>
            <person name="Submissions S."/>
        </authorList>
    </citation>
    <scope>NUCLEOTIDE SEQUENCE [LARGE SCALE GENOMIC DNA]</scope>
    <source>
        <strain evidence="3">DSM 28881</strain>
    </source>
</reference>
<dbReference type="EMBL" id="FORM01000002">
    <property type="protein sequence ID" value="SFI79346.1"/>
    <property type="molecule type" value="Genomic_DNA"/>
</dbReference>
<organism evidence="2 3">
    <name type="scientific">Olleya namhaensis</name>
    <dbReference type="NCBI Taxonomy" id="1144750"/>
    <lineage>
        <taxon>Bacteria</taxon>
        <taxon>Pseudomonadati</taxon>
        <taxon>Bacteroidota</taxon>
        <taxon>Flavobacteriia</taxon>
        <taxon>Flavobacteriales</taxon>
        <taxon>Flavobacteriaceae</taxon>
    </lineage>
</organism>
<feature type="chain" id="PRO_5011481586" evidence="1">
    <location>
        <begin position="20"/>
        <end position="109"/>
    </location>
</feature>
<evidence type="ECO:0000313" key="2">
    <source>
        <dbReference type="EMBL" id="SFI79346.1"/>
    </source>
</evidence>
<evidence type="ECO:0000256" key="1">
    <source>
        <dbReference type="SAM" id="SignalP"/>
    </source>
</evidence>
<dbReference type="RefSeq" id="WP_090837769.1">
    <property type="nucleotide sequence ID" value="NZ_FORM01000002.1"/>
</dbReference>
<accession>A0A1I3L440</accession>
<proteinExistence type="predicted"/>
<dbReference type="Proteomes" id="UP000199559">
    <property type="component" value="Unassembled WGS sequence"/>
</dbReference>
<sequence>MKTKLIIIALAFFSLTSFTTTNPIVVTGIYKGVVEYDYVFNVPENGKSPKMLFQYVSEEALEAFDLESDDFVGSKFKVTYEKTMEMSEDAEGNEIEIEVLTITGLELKD</sequence>